<evidence type="ECO:0000313" key="2">
    <source>
        <dbReference type="Proteomes" id="UP000837857"/>
    </source>
</evidence>
<protein>
    <submittedName>
        <fullName evidence="1">Uncharacterized protein</fullName>
    </submittedName>
</protein>
<feature type="non-terminal residue" evidence="1">
    <location>
        <position position="137"/>
    </location>
</feature>
<dbReference type="Proteomes" id="UP000837857">
    <property type="component" value="Chromosome 1"/>
</dbReference>
<evidence type="ECO:0000313" key="1">
    <source>
        <dbReference type="EMBL" id="CAH2034568.1"/>
    </source>
</evidence>
<keyword evidence="2" id="KW-1185">Reference proteome</keyword>
<proteinExistence type="predicted"/>
<accession>A0ABN8HPG1</accession>
<name>A0ABN8HPG1_9NEOP</name>
<dbReference type="EMBL" id="OW152813">
    <property type="protein sequence ID" value="CAH2034568.1"/>
    <property type="molecule type" value="Genomic_DNA"/>
</dbReference>
<gene>
    <name evidence="1" type="ORF">IPOD504_LOCUS190</name>
</gene>
<reference evidence="1" key="1">
    <citation type="submission" date="2022-03" db="EMBL/GenBank/DDBJ databases">
        <authorList>
            <person name="Martin H S."/>
        </authorList>
    </citation>
    <scope>NUCLEOTIDE SEQUENCE</scope>
</reference>
<sequence>MRAELARSCVYMLQWRSVKELGLINFRRELNSARSPAAGATTMADFESANCELHPRMERAFDVRRFGAARTVDDNEVPKIGGTAVFASQRGYPAFTMGYGAGGGGGGGDRGVGAKCRRGTRPMHRDIAQPSREAVQV</sequence>
<organism evidence="1 2">
    <name type="scientific">Iphiclides podalirius</name>
    <name type="common">scarce swallowtail</name>
    <dbReference type="NCBI Taxonomy" id="110791"/>
    <lineage>
        <taxon>Eukaryota</taxon>
        <taxon>Metazoa</taxon>
        <taxon>Ecdysozoa</taxon>
        <taxon>Arthropoda</taxon>
        <taxon>Hexapoda</taxon>
        <taxon>Insecta</taxon>
        <taxon>Pterygota</taxon>
        <taxon>Neoptera</taxon>
        <taxon>Endopterygota</taxon>
        <taxon>Lepidoptera</taxon>
        <taxon>Glossata</taxon>
        <taxon>Ditrysia</taxon>
        <taxon>Papilionoidea</taxon>
        <taxon>Papilionidae</taxon>
        <taxon>Papilioninae</taxon>
        <taxon>Iphiclides</taxon>
    </lineage>
</organism>